<evidence type="ECO:0000313" key="3">
    <source>
        <dbReference type="Proteomes" id="UP000245207"/>
    </source>
</evidence>
<feature type="compositionally biased region" description="Polar residues" evidence="1">
    <location>
        <begin position="158"/>
        <end position="167"/>
    </location>
</feature>
<proteinExistence type="predicted"/>
<protein>
    <submittedName>
        <fullName evidence="2">PAK-box/P21-Rho-binding family protein</fullName>
    </submittedName>
</protein>
<feature type="compositionally biased region" description="Basic residues" evidence="1">
    <location>
        <begin position="110"/>
        <end position="120"/>
    </location>
</feature>
<comment type="caution">
    <text evidence="2">The sequence shown here is derived from an EMBL/GenBank/DDBJ whole genome shotgun (WGS) entry which is preliminary data.</text>
</comment>
<evidence type="ECO:0000256" key="1">
    <source>
        <dbReference type="SAM" id="MobiDB-lite"/>
    </source>
</evidence>
<reference evidence="2 3" key="1">
    <citation type="journal article" date="2018" name="Mol. Plant">
        <title>The genome of Artemisia annua provides insight into the evolution of Asteraceae family and artemisinin biosynthesis.</title>
        <authorList>
            <person name="Shen Q."/>
            <person name="Zhang L."/>
            <person name="Liao Z."/>
            <person name="Wang S."/>
            <person name="Yan T."/>
            <person name="Shi P."/>
            <person name="Liu M."/>
            <person name="Fu X."/>
            <person name="Pan Q."/>
            <person name="Wang Y."/>
            <person name="Lv Z."/>
            <person name="Lu X."/>
            <person name="Zhang F."/>
            <person name="Jiang W."/>
            <person name="Ma Y."/>
            <person name="Chen M."/>
            <person name="Hao X."/>
            <person name="Li L."/>
            <person name="Tang Y."/>
            <person name="Lv G."/>
            <person name="Zhou Y."/>
            <person name="Sun X."/>
            <person name="Brodelius P.E."/>
            <person name="Rose J.K.C."/>
            <person name="Tang K."/>
        </authorList>
    </citation>
    <scope>NUCLEOTIDE SEQUENCE [LARGE SCALE GENOMIC DNA]</scope>
    <source>
        <strain evidence="3">cv. Huhao1</strain>
        <tissue evidence="2">Leaf</tissue>
    </source>
</reference>
<dbReference type="OrthoDB" id="4206278at2759"/>
<evidence type="ECO:0000313" key="2">
    <source>
        <dbReference type="EMBL" id="PWA70747.1"/>
    </source>
</evidence>
<dbReference type="AlphaFoldDB" id="A0A2U1NB96"/>
<dbReference type="EMBL" id="PKPP01003188">
    <property type="protein sequence ID" value="PWA70747.1"/>
    <property type="molecule type" value="Genomic_DNA"/>
</dbReference>
<gene>
    <name evidence="2" type="ORF">CTI12_AA286590</name>
</gene>
<feature type="region of interest" description="Disordered" evidence="1">
    <location>
        <begin position="1"/>
        <end position="176"/>
    </location>
</feature>
<sequence length="176" mass="19509">MDVKHVSHVGYNGPAIESPSWMKGFDGRAESRSGPLDKTGTMVETPEVKWVSEDSNHIKARKDNACHRSTRSVETSRHLPLLPRSTTNHRGSMDITMASEYLSKDSSSNKSRHTRRHQRGSRCPQDQNTEDDSKTDIRKKSSRRSRRSKEESLGVGSARSSTKSIGNESGLGSDGV</sequence>
<keyword evidence="3" id="KW-1185">Reference proteome</keyword>
<dbReference type="PANTHER" id="PTHR46325:SF48">
    <property type="entry name" value="CRIB DOMAIN-CONTAINING PROTEIN"/>
    <property type="match status" value="1"/>
</dbReference>
<organism evidence="2 3">
    <name type="scientific">Artemisia annua</name>
    <name type="common">Sweet wormwood</name>
    <dbReference type="NCBI Taxonomy" id="35608"/>
    <lineage>
        <taxon>Eukaryota</taxon>
        <taxon>Viridiplantae</taxon>
        <taxon>Streptophyta</taxon>
        <taxon>Embryophyta</taxon>
        <taxon>Tracheophyta</taxon>
        <taxon>Spermatophyta</taxon>
        <taxon>Magnoliopsida</taxon>
        <taxon>eudicotyledons</taxon>
        <taxon>Gunneridae</taxon>
        <taxon>Pentapetalae</taxon>
        <taxon>asterids</taxon>
        <taxon>campanulids</taxon>
        <taxon>Asterales</taxon>
        <taxon>Asteraceae</taxon>
        <taxon>Asteroideae</taxon>
        <taxon>Anthemideae</taxon>
        <taxon>Artemisiinae</taxon>
        <taxon>Artemisia</taxon>
    </lineage>
</organism>
<dbReference type="Proteomes" id="UP000245207">
    <property type="component" value="Unassembled WGS sequence"/>
</dbReference>
<name>A0A2U1NB96_ARTAN</name>
<accession>A0A2U1NB96</accession>
<feature type="compositionally biased region" description="Basic and acidic residues" evidence="1">
    <location>
        <begin position="46"/>
        <end position="66"/>
    </location>
</feature>
<dbReference type="PANTHER" id="PTHR46325">
    <property type="entry name" value="CRIB DOMAIN-CONTAINING PROTEIN RIC8"/>
    <property type="match status" value="1"/>
</dbReference>